<dbReference type="OMA" id="NAREDEY"/>
<dbReference type="EMBL" id="CM035414">
    <property type="protein sequence ID" value="KAH7429142.1"/>
    <property type="molecule type" value="Genomic_DNA"/>
</dbReference>
<proteinExistence type="predicted"/>
<sequence>MIVSPRTGHGSLGSLKWLCRQKKAHDAVQVILALQHQGKEVSADLFYHVLQCSIDQRDLISGRTVYCLIVRASLEANTFLGSHIIRMFASCGSLYEADNVFRRLPKHNLHTWSAAIAAHTRYGRAANAFGLYRQLQSLCLRPDEYIFASILKVCTKLRNLHYGQIVHIDLIEESYEWDSGVCNALIDLYMKCGSLKDAHVVFESMSQPDTVTMTALISGYRQHGCMEDVLDVFHKMLVKGLIFDAFILSSLLKACSDGLLFIQGKLLHALAIEQDFDKDTILRSSLIYMYAKCGDVSDACRVFSIMPGANLSLWNSLTSGFALQGEQGLVVNYVEELRRRELKPDALGFACLLSACSKMGLVGEGCSLFQWMQKKHGIIPTVEHFTCIADLLSRAGFLTRAQDLLQSMPSSCDTVGWSAVLSNCRTFGDATDVTLISDLSKSSQLLDP</sequence>
<dbReference type="OrthoDB" id="1882394at2759"/>
<dbReference type="GO" id="GO:0003723">
    <property type="term" value="F:RNA binding"/>
    <property type="evidence" value="ECO:0007669"/>
    <property type="project" value="InterPro"/>
</dbReference>
<protein>
    <recommendedName>
        <fullName evidence="5">Pentatricopeptide repeat-containing protein</fullName>
    </recommendedName>
</protein>
<dbReference type="InterPro" id="IPR011990">
    <property type="entry name" value="TPR-like_helical_dom_sf"/>
</dbReference>
<dbReference type="AlphaFoldDB" id="A0A8T2U1K1"/>
<dbReference type="PROSITE" id="PS51375">
    <property type="entry name" value="PPR"/>
    <property type="match status" value="1"/>
</dbReference>
<name>A0A8T2U1K1_CERRI</name>
<feature type="repeat" description="PPR" evidence="2">
    <location>
        <begin position="209"/>
        <end position="243"/>
    </location>
</feature>
<dbReference type="InterPro" id="IPR046960">
    <property type="entry name" value="PPR_At4g14850-like_plant"/>
</dbReference>
<dbReference type="InterPro" id="IPR002885">
    <property type="entry name" value="PPR_rpt"/>
</dbReference>
<comment type="caution">
    <text evidence="3">The sequence shown here is derived from an EMBL/GenBank/DDBJ whole genome shotgun (WGS) entry which is preliminary data.</text>
</comment>
<dbReference type="PANTHER" id="PTHR47926:SF442">
    <property type="entry name" value="PUTATIVE-RELATED"/>
    <property type="match status" value="1"/>
</dbReference>
<organism evidence="3 4">
    <name type="scientific">Ceratopteris richardii</name>
    <name type="common">Triangle waterfern</name>
    <dbReference type="NCBI Taxonomy" id="49495"/>
    <lineage>
        <taxon>Eukaryota</taxon>
        <taxon>Viridiplantae</taxon>
        <taxon>Streptophyta</taxon>
        <taxon>Embryophyta</taxon>
        <taxon>Tracheophyta</taxon>
        <taxon>Polypodiopsida</taxon>
        <taxon>Polypodiidae</taxon>
        <taxon>Polypodiales</taxon>
        <taxon>Pteridineae</taxon>
        <taxon>Pteridaceae</taxon>
        <taxon>Parkerioideae</taxon>
        <taxon>Ceratopteris</taxon>
    </lineage>
</organism>
<accession>A0A8T2U1K1</accession>
<dbReference type="FunFam" id="1.25.40.10:FF:000381">
    <property type="entry name" value="Pentatricopeptide repeat-containing protein"/>
    <property type="match status" value="1"/>
</dbReference>
<dbReference type="GO" id="GO:0009451">
    <property type="term" value="P:RNA modification"/>
    <property type="evidence" value="ECO:0007669"/>
    <property type="project" value="InterPro"/>
</dbReference>
<evidence type="ECO:0000256" key="2">
    <source>
        <dbReference type="PROSITE-ProRule" id="PRU00708"/>
    </source>
</evidence>
<evidence type="ECO:0000313" key="3">
    <source>
        <dbReference type="EMBL" id="KAH7429142.1"/>
    </source>
</evidence>
<evidence type="ECO:0000313" key="4">
    <source>
        <dbReference type="Proteomes" id="UP000825935"/>
    </source>
</evidence>
<dbReference type="GO" id="GO:0048731">
    <property type="term" value="P:system development"/>
    <property type="evidence" value="ECO:0007669"/>
    <property type="project" value="UniProtKB-ARBA"/>
</dbReference>
<evidence type="ECO:0000256" key="1">
    <source>
        <dbReference type="ARBA" id="ARBA00022737"/>
    </source>
</evidence>
<keyword evidence="4" id="KW-1185">Reference proteome</keyword>
<dbReference type="Pfam" id="PF13041">
    <property type="entry name" value="PPR_2"/>
    <property type="match status" value="1"/>
</dbReference>
<dbReference type="FunFam" id="1.25.40.10:FF:000158">
    <property type="entry name" value="pentatricopeptide repeat-containing protein At2g33680"/>
    <property type="match status" value="1"/>
</dbReference>
<keyword evidence="1" id="KW-0677">Repeat</keyword>
<evidence type="ECO:0008006" key="5">
    <source>
        <dbReference type="Google" id="ProtNLM"/>
    </source>
</evidence>
<dbReference type="PANTHER" id="PTHR47926">
    <property type="entry name" value="PENTATRICOPEPTIDE REPEAT-CONTAINING PROTEIN"/>
    <property type="match status" value="1"/>
</dbReference>
<gene>
    <name evidence="3" type="ORF">KP509_09G032600</name>
</gene>
<dbReference type="NCBIfam" id="TIGR00756">
    <property type="entry name" value="PPR"/>
    <property type="match status" value="2"/>
</dbReference>
<dbReference type="Proteomes" id="UP000825935">
    <property type="component" value="Chromosome 9"/>
</dbReference>
<reference evidence="3" key="1">
    <citation type="submission" date="2021-08" db="EMBL/GenBank/DDBJ databases">
        <title>WGS assembly of Ceratopteris richardii.</title>
        <authorList>
            <person name="Marchant D.B."/>
            <person name="Chen G."/>
            <person name="Jenkins J."/>
            <person name="Shu S."/>
            <person name="Leebens-Mack J."/>
            <person name="Grimwood J."/>
            <person name="Schmutz J."/>
            <person name="Soltis P."/>
            <person name="Soltis D."/>
            <person name="Chen Z.-H."/>
        </authorList>
    </citation>
    <scope>NUCLEOTIDE SEQUENCE</scope>
    <source>
        <strain evidence="3">Whitten #5841</strain>
        <tissue evidence="3">Leaf</tissue>
    </source>
</reference>
<dbReference type="Gene3D" id="1.25.40.10">
    <property type="entry name" value="Tetratricopeptide repeat domain"/>
    <property type="match status" value="3"/>
</dbReference>
<dbReference type="Pfam" id="PF01535">
    <property type="entry name" value="PPR"/>
    <property type="match status" value="3"/>
</dbReference>